<evidence type="ECO:0000313" key="1">
    <source>
        <dbReference type="EMBL" id="GLS17309.1"/>
    </source>
</evidence>
<gene>
    <name evidence="1" type="ORF">GCM10007874_03240</name>
</gene>
<protein>
    <submittedName>
        <fullName evidence="1">Uncharacterized protein</fullName>
    </submittedName>
</protein>
<proteinExistence type="predicted"/>
<accession>A0ABQ6CF55</accession>
<reference evidence="2" key="1">
    <citation type="journal article" date="2019" name="Int. J. Syst. Evol. Microbiol.">
        <title>The Global Catalogue of Microorganisms (GCM) 10K type strain sequencing project: providing services to taxonomists for standard genome sequencing and annotation.</title>
        <authorList>
            <consortium name="The Broad Institute Genomics Platform"/>
            <consortium name="The Broad Institute Genome Sequencing Center for Infectious Disease"/>
            <person name="Wu L."/>
            <person name="Ma J."/>
        </authorList>
    </citation>
    <scope>NUCLEOTIDE SEQUENCE [LARGE SCALE GENOMIC DNA]</scope>
    <source>
        <strain evidence="2">NBRC 101365</strain>
    </source>
</reference>
<comment type="caution">
    <text evidence="1">The sequence shown here is derived from an EMBL/GenBank/DDBJ whole genome shotgun (WGS) entry which is preliminary data.</text>
</comment>
<organism evidence="1 2">
    <name type="scientific">Labrys miyagiensis</name>
    <dbReference type="NCBI Taxonomy" id="346912"/>
    <lineage>
        <taxon>Bacteria</taxon>
        <taxon>Pseudomonadati</taxon>
        <taxon>Pseudomonadota</taxon>
        <taxon>Alphaproteobacteria</taxon>
        <taxon>Hyphomicrobiales</taxon>
        <taxon>Xanthobacteraceae</taxon>
        <taxon>Labrys</taxon>
    </lineage>
</organism>
<dbReference type="RefSeq" id="WP_284310134.1">
    <property type="nucleotide sequence ID" value="NZ_BSPC01000005.1"/>
</dbReference>
<dbReference type="EMBL" id="BSPC01000005">
    <property type="protein sequence ID" value="GLS17309.1"/>
    <property type="molecule type" value="Genomic_DNA"/>
</dbReference>
<sequence length="80" mass="9589">MTEMTDLTSWCFSERERLHERLDALKDGRFCVKERLGTDWTDMTIEAIDEIEHSIEALDHLLMRYGRGYYDNSHHPMHTM</sequence>
<name>A0ABQ6CF55_9HYPH</name>
<evidence type="ECO:0000313" key="2">
    <source>
        <dbReference type="Proteomes" id="UP001156882"/>
    </source>
</evidence>
<keyword evidence="2" id="KW-1185">Reference proteome</keyword>
<dbReference type="Proteomes" id="UP001156882">
    <property type="component" value="Unassembled WGS sequence"/>
</dbReference>